<gene>
    <name evidence="1" type="ORF">COPCOM_03920</name>
</gene>
<accession>C0BFF3</accession>
<reference evidence="1 2" key="1">
    <citation type="submission" date="2009-02" db="EMBL/GenBank/DDBJ databases">
        <authorList>
            <person name="Fulton L."/>
            <person name="Clifton S."/>
            <person name="Fulton B."/>
            <person name="Xu J."/>
            <person name="Minx P."/>
            <person name="Pepin K.H."/>
            <person name="Johnson M."/>
            <person name="Bhonagiri V."/>
            <person name="Nash W.E."/>
            <person name="Mardis E.R."/>
            <person name="Wilson R.K."/>
        </authorList>
    </citation>
    <scope>NUCLEOTIDE SEQUENCE [LARGE SCALE GENOMIC DNA]</scope>
    <source>
        <strain evidence="1 2">ATCC 27758</strain>
    </source>
</reference>
<reference evidence="1 2" key="2">
    <citation type="submission" date="2009-03" db="EMBL/GenBank/DDBJ databases">
        <title>Draft genome sequence of Coprococcus comes (ATCC 27758).</title>
        <authorList>
            <person name="Sudarsanam P."/>
            <person name="Ley R."/>
            <person name="Guruge J."/>
            <person name="Turnbaugh P.J."/>
            <person name="Mahowald M."/>
            <person name="Liep D."/>
            <person name="Gordon J."/>
        </authorList>
    </citation>
    <scope>NUCLEOTIDE SEQUENCE [LARGE SCALE GENOMIC DNA]</scope>
    <source>
        <strain evidence="1 2">ATCC 27758</strain>
    </source>
</reference>
<evidence type="ECO:0000313" key="1">
    <source>
        <dbReference type="EMBL" id="EEG87998.1"/>
    </source>
</evidence>
<evidence type="ECO:0000313" key="2">
    <source>
        <dbReference type="Proteomes" id="UP000003793"/>
    </source>
</evidence>
<organism evidence="1 2">
    <name type="scientific">Coprococcus comes ATCC 27758</name>
    <dbReference type="NCBI Taxonomy" id="470146"/>
    <lineage>
        <taxon>Bacteria</taxon>
        <taxon>Bacillati</taxon>
        <taxon>Bacillota</taxon>
        <taxon>Clostridia</taxon>
        <taxon>Lachnospirales</taxon>
        <taxon>Lachnospiraceae</taxon>
        <taxon>Coprococcus</taxon>
    </lineage>
</organism>
<name>C0BFF3_9FIRM</name>
<dbReference type="HOGENOM" id="CLU_1831754_0_0_9"/>
<dbReference type="EMBL" id="ABVR01000046">
    <property type="protein sequence ID" value="EEG87998.1"/>
    <property type="molecule type" value="Genomic_DNA"/>
</dbReference>
<dbReference type="Proteomes" id="UP000003793">
    <property type="component" value="Unassembled WGS sequence"/>
</dbReference>
<proteinExistence type="predicted"/>
<protein>
    <submittedName>
        <fullName evidence="1">Uncharacterized protein</fullName>
    </submittedName>
</protein>
<sequence length="140" mass="16190">MFPCDLCPSVRYRGAIVCWRGYRHTSKASPYLWLSLRTPPVRPALCVQSVHFQSKFFWIVHNIVCAVYLVLLPIGKAKCRVAGFSVFLVLVDRNRKCVGNLNIITETDTVKRVVPAFFKYLFRTFLLIGHDQSVEYDRHP</sequence>
<comment type="caution">
    <text evidence="1">The sequence shown here is derived from an EMBL/GenBank/DDBJ whole genome shotgun (WGS) entry which is preliminary data.</text>
</comment>
<dbReference type="AlphaFoldDB" id="C0BFF3"/>